<name>A0A1L9SVM1_9EURO</name>
<protein>
    <submittedName>
        <fullName evidence="1">Uncharacterized protein</fullName>
    </submittedName>
</protein>
<keyword evidence="2" id="KW-1185">Reference proteome</keyword>
<dbReference type="OrthoDB" id="3880384at2759"/>
<dbReference type="RefSeq" id="XP_022585726.1">
    <property type="nucleotide sequence ID" value="XM_022728581.1"/>
</dbReference>
<evidence type="ECO:0000313" key="2">
    <source>
        <dbReference type="Proteomes" id="UP000184188"/>
    </source>
</evidence>
<evidence type="ECO:0000313" key="1">
    <source>
        <dbReference type="EMBL" id="OJJ51216.1"/>
    </source>
</evidence>
<dbReference type="VEuPathDB" id="FungiDB:ASPZODRAFT_56018"/>
<dbReference type="GeneID" id="34615045"/>
<gene>
    <name evidence="1" type="ORF">ASPZODRAFT_56018</name>
</gene>
<reference evidence="2" key="1">
    <citation type="journal article" date="2017" name="Genome Biol.">
        <title>Comparative genomics reveals high biological diversity and specific adaptations in the industrially and medically important fungal genus Aspergillus.</title>
        <authorList>
            <person name="de Vries R.P."/>
            <person name="Riley R."/>
            <person name="Wiebenga A."/>
            <person name="Aguilar-Osorio G."/>
            <person name="Amillis S."/>
            <person name="Uchima C.A."/>
            <person name="Anderluh G."/>
            <person name="Asadollahi M."/>
            <person name="Askin M."/>
            <person name="Barry K."/>
            <person name="Battaglia E."/>
            <person name="Bayram O."/>
            <person name="Benocci T."/>
            <person name="Braus-Stromeyer S.A."/>
            <person name="Caldana C."/>
            <person name="Canovas D."/>
            <person name="Cerqueira G.C."/>
            <person name="Chen F."/>
            <person name="Chen W."/>
            <person name="Choi C."/>
            <person name="Clum A."/>
            <person name="Dos Santos R.A."/>
            <person name="Damasio A.R."/>
            <person name="Diallinas G."/>
            <person name="Emri T."/>
            <person name="Fekete E."/>
            <person name="Flipphi M."/>
            <person name="Freyberg S."/>
            <person name="Gallo A."/>
            <person name="Gournas C."/>
            <person name="Habgood R."/>
            <person name="Hainaut M."/>
            <person name="Harispe M.L."/>
            <person name="Henrissat B."/>
            <person name="Hilden K.S."/>
            <person name="Hope R."/>
            <person name="Hossain A."/>
            <person name="Karabika E."/>
            <person name="Karaffa L."/>
            <person name="Karanyi Z."/>
            <person name="Krasevec N."/>
            <person name="Kuo A."/>
            <person name="Kusch H."/>
            <person name="LaButti K."/>
            <person name="Lagendijk E.L."/>
            <person name="Lapidus A."/>
            <person name="Levasseur A."/>
            <person name="Lindquist E."/>
            <person name="Lipzen A."/>
            <person name="Logrieco A.F."/>
            <person name="MacCabe A."/>
            <person name="Maekelae M.R."/>
            <person name="Malavazi I."/>
            <person name="Melin P."/>
            <person name="Meyer V."/>
            <person name="Mielnichuk N."/>
            <person name="Miskei M."/>
            <person name="Molnar A.P."/>
            <person name="Mule G."/>
            <person name="Ngan C.Y."/>
            <person name="Orejas M."/>
            <person name="Orosz E."/>
            <person name="Ouedraogo J.P."/>
            <person name="Overkamp K.M."/>
            <person name="Park H.-S."/>
            <person name="Perrone G."/>
            <person name="Piumi F."/>
            <person name="Punt P.J."/>
            <person name="Ram A.F."/>
            <person name="Ramon A."/>
            <person name="Rauscher S."/>
            <person name="Record E."/>
            <person name="Riano-Pachon D.M."/>
            <person name="Robert V."/>
            <person name="Roehrig J."/>
            <person name="Ruller R."/>
            <person name="Salamov A."/>
            <person name="Salih N.S."/>
            <person name="Samson R.A."/>
            <person name="Sandor E."/>
            <person name="Sanguinetti M."/>
            <person name="Schuetze T."/>
            <person name="Sepcic K."/>
            <person name="Shelest E."/>
            <person name="Sherlock G."/>
            <person name="Sophianopoulou V."/>
            <person name="Squina F.M."/>
            <person name="Sun H."/>
            <person name="Susca A."/>
            <person name="Todd R.B."/>
            <person name="Tsang A."/>
            <person name="Unkles S.E."/>
            <person name="van de Wiele N."/>
            <person name="van Rossen-Uffink D."/>
            <person name="Oliveira J.V."/>
            <person name="Vesth T.C."/>
            <person name="Visser J."/>
            <person name="Yu J.-H."/>
            <person name="Zhou M."/>
            <person name="Andersen M.R."/>
            <person name="Archer D.B."/>
            <person name="Baker S.E."/>
            <person name="Benoit I."/>
            <person name="Brakhage A.A."/>
            <person name="Braus G.H."/>
            <person name="Fischer R."/>
            <person name="Frisvad J.C."/>
            <person name="Goldman G.H."/>
            <person name="Houbraken J."/>
            <person name="Oakley B."/>
            <person name="Pocsi I."/>
            <person name="Scazzocchio C."/>
            <person name="Seiboth B."/>
            <person name="vanKuyk P.A."/>
            <person name="Wortman J."/>
            <person name="Dyer P.S."/>
            <person name="Grigoriev I.V."/>
        </authorList>
    </citation>
    <scope>NUCLEOTIDE SEQUENCE [LARGE SCALE GENOMIC DNA]</scope>
    <source>
        <strain evidence="2">CBS 506.65</strain>
    </source>
</reference>
<proteinExistence type="predicted"/>
<accession>A0A1L9SVM1</accession>
<organism evidence="1 2">
    <name type="scientific">Penicilliopsis zonata CBS 506.65</name>
    <dbReference type="NCBI Taxonomy" id="1073090"/>
    <lineage>
        <taxon>Eukaryota</taxon>
        <taxon>Fungi</taxon>
        <taxon>Dikarya</taxon>
        <taxon>Ascomycota</taxon>
        <taxon>Pezizomycotina</taxon>
        <taxon>Eurotiomycetes</taxon>
        <taxon>Eurotiomycetidae</taxon>
        <taxon>Eurotiales</taxon>
        <taxon>Aspergillaceae</taxon>
        <taxon>Penicilliopsis</taxon>
    </lineage>
</organism>
<dbReference type="EMBL" id="KV878336">
    <property type="protein sequence ID" value="OJJ51216.1"/>
    <property type="molecule type" value="Genomic_DNA"/>
</dbReference>
<dbReference type="AlphaFoldDB" id="A0A1L9SVM1"/>
<dbReference type="Proteomes" id="UP000184188">
    <property type="component" value="Unassembled WGS sequence"/>
</dbReference>
<sequence length="166" mass="19590">MAPNLFLCLRTVFCPLYWFQRGERIDGSLHKEEHWDSPVPGTYKYTPGHGWQLIRRDDSDSDEKTPVSLVYCRILHRYLFDYEMEERCLWHTVTHREGVPPERFMFFLLDDGYTYVAGWDARGRFIPGPYQKWSFDSDTKTMTRMTSTTSSANVSRCSSIIPEKLN</sequence>